<dbReference type="Proteomes" id="UP001377337">
    <property type="component" value="Chromosome"/>
</dbReference>
<sequence length="133" mass="15626">MSIKQMKIGMLTIFIAFISYLFYQTFFRSPPLQGQSQSGNWAAEYYENDVYWETKITKLSEADIEITKVICIDNGETSEFSGFSREEWMKDSNGKYYVTTNILADAPEDNHSYQVQVHWLQNEKEYEETITLK</sequence>
<gene>
    <name evidence="1" type="ORF">WCV65_04230</name>
</gene>
<evidence type="ECO:0000313" key="2">
    <source>
        <dbReference type="Proteomes" id="UP001377337"/>
    </source>
</evidence>
<reference evidence="1 2" key="1">
    <citation type="submission" date="2024-02" db="EMBL/GenBank/DDBJ databases">
        <title>Seven novel Bacillus-like species.</title>
        <authorList>
            <person name="Liu G."/>
        </authorList>
    </citation>
    <scope>NUCLEOTIDE SEQUENCE [LARGE SCALE GENOMIC DNA]</scope>
    <source>
        <strain evidence="1 2">FJAT-52054</strain>
    </source>
</reference>
<accession>A0ABZ2NJM5</accession>
<evidence type="ECO:0000313" key="1">
    <source>
        <dbReference type="EMBL" id="WXB97714.1"/>
    </source>
</evidence>
<dbReference type="EMBL" id="CP147407">
    <property type="protein sequence ID" value="WXB97714.1"/>
    <property type="molecule type" value="Genomic_DNA"/>
</dbReference>
<dbReference type="RefSeq" id="WP_338780344.1">
    <property type="nucleotide sequence ID" value="NZ_CP147407.1"/>
</dbReference>
<organism evidence="1 2">
    <name type="scientific">Metabacillus sediminis</name>
    <dbReference type="NCBI Taxonomy" id="3117746"/>
    <lineage>
        <taxon>Bacteria</taxon>
        <taxon>Bacillati</taxon>
        <taxon>Bacillota</taxon>
        <taxon>Bacilli</taxon>
        <taxon>Bacillales</taxon>
        <taxon>Bacillaceae</taxon>
        <taxon>Metabacillus</taxon>
    </lineage>
</organism>
<name>A0ABZ2NJM5_9BACI</name>
<proteinExistence type="predicted"/>
<keyword evidence="2" id="KW-1185">Reference proteome</keyword>
<protein>
    <submittedName>
        <fullName evidence="1">Uncharacterized protein</fullName>
    </submittedName>
</protein>